<evidence type="ECO:0000256" key="1">
    <source>
        <dbReference type="SAM" id="MobiDB-lite"/>
    </source>
</evidence>
<evidence type="ECO:0000313" key="3">
    <source>
        <dbReference type="EMBL" id="KAG1906231.1"/>
    </source>
</evidence>
<sequence>MFWTLKELVRVLRDIVIIQKSAVEERKILHRDCSLNNAMILDDFDISKGFLIDWEFAVRITADNKYPIGGMGTVPFMSRKLLSQVSLLQEQAKAEAENKKQAKARKSKSKTPAPKTPKTSSDSSALPVSHVVHTYSDDLESLFFIFAWVGIKFSGPNGVVHQERMTNSLLNRWTNLDLASCFAFKTTLFVDLLEEECLLNKFHPYFKPLIPLAKDWYAALKDNMAHPVTFDAILHILDSHLDQLPNDEELQSSMTTLKESAVTLSKLKHVASLSLPVGSPKWKKSDDIFESDGQV</sequence>
<protein>
    <recommendedName>
        <fullName evidence="2">Fungal-type protein kinase domain-containing protein</fullName>
    </recommendedName>
</protein>
<evidence type="ECO:0000313" key="4">
    <source>
        <dbReference type="Proteomes" id="UP001195769"/>
    </source>
</evidence>
<dbReference type="GeneID" id="64670842"/>
<keyword evidence="4" id="KW-1185">Reference proteome</keyword>
<gene>
    <name evidence="3" type="ORF">F5891DRAFT_975659</name>
</gene>
<dbReference type="RefSeq" id="XP_041231806.1">
    <property type="nucleotide sequence ID" value="XM_041376544.1"/>
</dbReference>
<accession>A0AAD4EHM5</accession>
<dbReference type="AlphaFoldDB" id="A0AAD4EHM5"/>
<evidence type="ECO:0000259" key="2">
    <source>
        <dbReference type="Pfam" id="PF17667"/>
    </source>
</evidence>
<proteinExistence type="predicted"/>
<comment type="caution">
    <text evidence="3">The sequence shown here is derived from an EMBL/GenBank/DDBJ whole genome shotgun (WGS) entry which is preliminary data.</text>
</comment>
<reference evidence="3" key="1">
    <citation type="journal article" date="2020" name="New Phytol.">
        <title>Comparative genomics reveals dynamic genome evolution in host specialist ectomycorrhizal fungi.</title>
        <authorList>
            <person name="Lofgren L.A."/>
            <person name="Nguyen N.H."/>
            <person name="Vilgalys R."/>
            <person name="Ruytinx J."/>
            <person name="Liao H.L."/>
            <person name="Branco S."/>
            <person name="Kuo A."/>
            <person name="LaButti K."/>
            <person name="Lipzen A."/>
            <person name="Andreopoulos W."/>
            <person name="Pangilinan J."/>
            <person name="Riley R."/>
            <person name="Hundley H."/>
            <person name="Na H."/>
            <person name="Barry K."/>
            <person name="Grigoriev I.V."/>
            <person name="Stajich J.E."/>
            <person name="Kennedy P.G."/>
        </authorList>
    </citation>
    <scope>NUCLEOTIDE SEQUENCE</scope>
    <source>
        <strain evidence="3">FC203</strain>
    </source>
</reference>
<dbReference type="PANTHER" id="PTHR38248:SF2">
    <property type="entry name" value="FUNK1 11"/>
    <property type="match status" value="1"/>
</dbReference>
<dbReference type="PANTHER" id="PTHR38248">
    <property type="entry name" value="FUNK1 6"/>
    <property type="match status" value="1"/>
</dbReference>
<dbReference type="InterPro" id="IPR011009">
    <property type="entry name" value="Kinase-like_dom_sf"/>
</dbReference>
<name>A0AAD4EHM5_9AGAM</name>
<organism evidence="3 4">
    <name type="scientific">Suillus fuscotomentosus</name>
    <dbReference type="NCBI Taxonomy" id="1912939"/>
    <lineage>
        <taxon>Eukaryota</taxon>
        <taxon>Fungi</taxon>
        <taxon>Dikarya</taxon>
        <taxon>Basidiomycota</taxon>
        <taxon>Agaricomycotina</taxon>
        <taxon>Agaricomycetes</taxon>
        <taxon>Agaricomycetidae</taxon>
        <taxon>Boletales</taxon>
        <taxon>Suillineae</taxon>
        <taxon>Suillaceae</taxon>
        <taxon>Suillus</taxon>
    </lineage>
</organism>
<feature type="compositionally biased region" description="Low complexity" evidence="1">
    <location>
        <begin position="110"/>
        <end position="124"/>
    </location>
</feature>
<dbReference type="EMBL" id="JABBWK010000005">
    <property type="protein sequence ID" value="KAG1906231.1"/>
    <property type="molecule type" value="Genomic_DNA"/>
</dbReference>
<dbReference type="SUPFAM" id="SSF56112">
    <property type="entry name" value="Protein kinase-like (PK-like)"/>
    <property type="match status" value="1"/>
</dbReference>
<feature type="region of interest" description="Disordered" evidence="1">
    <location>
        <begin position="96"/>
        <end position="124"/>
    </location>
</feature>
<dbReference type="Proteomes" id="UP001195769">
    <property type="component" value="Unassembled WGS sequence"/>
</dbReference>
<dbReference type="InterPro" id="IPR040976">
    <property type="entry name" value="Pkinase_fungal"/>
</dbReference>
<feature type="domain" description="Fungal-type protein kinase" evidence="2">
    <location>
        <begin position="4"/>
        <end position="149"/>
    </location>
</feature>
<dbReference type="Pfam" id="PF17667">
    <property type="entry name" value="Pkinase_fungal"/>
    <property type="match status" value="1"/>
</dbReference>